<feature type="region of interest" description="Disordered" evidence="8">
    <location>
        <begin position="1"/>
        <end position="30"/>
    </location>
</feature>
<evidence type="ECO:0000313" key="10">
    <source>
        <dbReference type="Proteomes" id="UP001251528"/>
    </source>
</evidence>
<feature type="non-terminal residue" evidence="9">
    <location>
        <position position="1"/>
    </location>
</feature>
<reference evidence="9" key="1">
    <citation type="submission" date="2023-06" db="EMBL/GenBank/DDBJ databases">
        <title>Conoideocrella luteorostrata (Hypocreales: Clavicipitaceae), a potential biocontrol fungus for elongate hemlock scale in United States Christmas tree production areas.</title>
        <authorList>
            <person name="Barrett H."/>
            <person name="Lovett B."/>
            <person name="Macias A.M."/>
            <person name="Stajich J.E."/>
            <person name="Kasson M.T."/>
        </authorList>
    </citation>
    <scope>NUCLEOTIDE SEQUENCE</scope>
    <source>
        <strain evidence="9">ARSEF 14590</strain>
    </source>
</reference>
<keyword evidence="4" id="KW-0747">Spliceosome</keyword>
<evidence type="ECO:0000256" key="3">
    <source>
        <dbReference type="ARBA" id="ARBA00022664"/>
    </source>
</evidence>
<keyword evidence="6" id="KW-0539">Nucleus</keyword>
<dbReference type="Proteomes" id="UP001251528">
    <property type="component" value="Unassembled WGS sequence"/>
</dbReference>
<evidence type="ECO:0008006" key="11">
    <source>
        <dbReference type="Google" id="ProtNLM"/>
    </source>
</evidence>
<dbReference type="GO" id="GO:0006397">
    <property type="term" value="P:mRNA processing"/>
    <property type="evidence" value="ECO:0007669"/>
    <property type="project" value="UniProtKB-KW"/>
</dbReference>
<sequence>PNRHPNCRLHPHQRKILTQSLTPDIDPAPSEASLAAAKALIEAELPSTPSPQLPPFPPPKFSPAIDTELARIASSTALQHLDTKRYEAQELPPAEESSTSTLQPVLSRAYTSHSYLTSRVENLKLLDKHGSNAWLISNYHLENELRSVEKELADTKRQIDEINNLRARRQGEVKGEMNSLEETWKKGVGRVLETEIAVGELKAEIRDELRRRSAQE</sequence>
<evidence type="ECO:0000256" key="2">
    <source>
        <dbReference type="ARBA" id="ARBA00010788"/>
    </source>
</evidence>
<evidence type="ECO:0000256" key="5">
    <source>
        <dbReference type="ARBA" id="ARBA00023187"/>
    </source>
</evidence>
<dbReference type="GO" id="GO:0008380">
    <property type="term" value="P:RNA splicing"/>
    <property type="evidence" value="ECO:0007669"/>
    <property type="project" value="UniProtKB-KW"/>
</dbReference>
<dbReference type="PANTHER" id="PTHR13296:SF0">
    <property type="entry name" value="PRE-MRNA-SPLICING FACTOR SPF27"/>
    <property type="match status" value="1"/>
</dbReference>
<organism evidence="9 10">
    <name type="scientific">Conoideocrella luteorostrata</name>
    <dbReference type="NCBI Taxonomy" id="1105319"/>
    <lineage>
        <taxon>Eukaryota</taxon>
        <taxon>Fungi</taxon>
        <taxon>Dikarya</taxon>
        <taxon>Ascomycota</taxon>
        <taxon>Pezizomycotina</taxon>
        <taxon>Sordariomycetes</taxon>
        <taxon>Hypocreomycetidae</taxon>
        <taxon>Hypocreales</taxon>
        <taxon>Clavicipitaceae</taxon>
        <taxon>Conoideocrella</taxon>
    </lineage>
</organism>
<keyword evidence="10" id="KW-1185">Reference proteome</keyword>
<dbReference type="AlphaFoldDB" id="A0AAJ0CD52"/>
<dbReference type="Pfam" id="PF05700">
    <property type="entry name" value="BCAS2"/>
    <property type="match status" value="1"/>
</dbReference>
<dbReference type="InterPro" id="IPR008409">
    <property type="entry name" value="SPF27"/>
</dbReference>
<evidence type="ECO:0000313" key="9">
    <source>
        <dbReference type="EMBL" id="KAK2589414.1"/>
    </source>
</evidence>
<keyword evidence="7" id="KW-0175">Coiled coil</keyword>
<comment type="caution">
    <text evidence="9">The sequence shown here is derived from an EMBL/GenBank/DDBJ whole genome shotgun (WGS) entry which is preliminary data.</text>
</comment>
<feature type="coiled-coil region" evidence="7">
    <location>
        <begin position="138"/>
        <end position="165"/>
    </location>
</feature>
<gene>
    <name evidence="9" type="ORF">QQS21_012908</name>
</gene>
<evidence type="ECO:0000256" key="7">
    <source>
        <dbReference type="SAM" id="Coils"/>
    </source>
</evidence>
<dbReference type="GO" id="GO:0000974">
    <property type="term" value="C:Prp19 complex"/>
    <property type="evidence" value="ECO:0007669"/>
    <property type="project" value="TreeGrafter"/>
</dbReference>
<dbReference type="EMBL" id="JASWJB010000714">
    <property type="protein sequence ID" value="KAK2589414.1"/>
    <property type="molecule type" value="Genomic_DNA"/>
</dbReference>
<evidence type="ECO:0000256" key="6">
    <source>
        <dbReference type="ARBA" id="ARBA00023242"/>
    </source>
</evidence>
<comment type="similarity">
    <text evidence="2">Belongs to the SPF27 family.</text>
</comment>
<proteinExistence type="inferred from homology"/>
<evidence type="ECO:0000256" key="1">
    <source>
        <dbReference type="ARBA" id="ARBA00004123"/>
    </source>
</evidence>
<feature type="compositionally biased region" description="Basic residues" evidence="8">
    <location>
        <begin position="1"/>
        <end position="15"/>
    </location>
</feature>
<evidence type="ECO:0000256" key="8">
    <source>
        <dbReference type="SAM" id="MobiDB-lite"/>
    </source>
</evidence>
<keyword evidence="3" id="KW-0507">mRNA processing</keyword>
<protein>
    <recommendedName>
        <fullName evidence="11">Breast carcinoma amplified sequence 2</fullName>
    </recommendedName>
</protein>
<dbReference type="GO" id="GO:0071013">
    <property type="term" value="C:catalytic step 2 spliceosome"/>
    <property type="evidence" value="ECO:0007669"/>
    <property type="project" value="TreeGrafter"/>
</dbReference>
<evidence type="ECO:0000256" key="4">
    <source>
        <dbReference type="ARBA" id="ARBA00022728"/>
    </source>
</evidence>
<accession>A0AAJ0CD52</accession>
<keyword evidence="5" id="KW-0508">mRNA splicing</keyword>
<comment type="subcellular location">
    <subcellularLocation>
        <location evidence="1">Nucleus</location>
    </subcellularLocation>
</comment>
<name>A0AAJ0CD52_9HYPO</name>
<dbReference type="PANTHER" id="PTHR13296">
    <property type="entry name" value="BCAS2 PROTEIN"/>
    <property type="match status" value="1"/>
</dbReference>
<dbReference type="GO" id="GO:0071011">
    <property type="term" value="C:precatalytic spliceosome"/>
    <property type="evidence" value="ECO:0007669"/>
    <property type="project" value="TreeGrafter"/>
</dbReference>